<dbReference type="OrthoDB" id="1489290at2"/>
<dbReference type="GO" id="GO:1901135">
    <property type="term" value="P:carbohydrate derivative metabolic process"/>
    <property type="evidence" value="ECO:0007669"/>
    <property type="project" value="InterPro"/>
</dbReference>
<dbReference type="InterPro" id="IPR006380">
    <property type="entry name" value="SPP-like_dom"/>
</dbReference>
<keyword evidence="2" id="KW-0378">Hydrolase</keyword>
<organism evidence="2 3">
    <name type="scientific">Serpentinimonas maccroryi</name>
    <dbReference type="NCBI Taxonomy" id="1458426"/>
    <lineage>
        <taxon>Bacteria</taxon>
        <taxon>Pseudomonadati</taxon>
        <taxon>Pseudomonadota</taxon>
        <taxon>Betaproteobacteria</taxon>
        <taxon>Burkholderiales</taxon>
        <taxon>Comamonadaceae</taxon>
        <taxon>Serpentinimonas</taxon>
    </lineage>
</organism>
<dbReference type="HOGENOM" id="CLU_429554_0_0_4"/>
<gene>
    <name evidence="2" type="ORF">SMCB_0802</name>
</gene>
<dbReference type="Gene3D" id="3.40.50.1000">
    <property type="entry name" value="HAD superfamily/HAD-like"/>
    <property type="match status" value="1"/>
</dbReference>
<accession>A0A060NNT6</accession>
<keyword evidence="3" id="KW-1185">Reference proteome</keyword>
<sequence length="645" mass="70708">MSGTFYDGELAELDNSFSAAMSANIDLLKLAIASTAESSIIGVGSGGSFTVASLLCNLHESYTGRVSRPSTPLEIICNPTLAAASPVFMISAEGKNPDIVEALDRARRHSSRTVHVLTNRASSPLMEHVRELPEVTSHVFDLAKKDGYLATNSLLMDAVVIARAYGALDSDANQFPDSLDGLRISNLPISKWLDGVREFVRQAVPRKGLIVVFSPLLKPVAADLESKLSESALLYCQLADLRSFAHGRHLWLAERPEDCAILALVEPGLEHLWARMQQLLPGNVPVCTMPLAGARPQDLLAGLVAQMQLVSLIAAELKKDPAKPNVPSFGRELYYVDLPSFILGPQETGRRGEQSKYEVLGARWPSIGSSGAMSRALERFESALAQQAFHSVVFDYDGTLCSSQRKEAPPMVPIVDQLTRLLNAGIFVGIASGRGDSIQQHLRNVLPSNLWQSVHLGLYNGGWIGLLGEDIQKQAITNEFLSHVRRILGRLEGLGVPIERVRETYPHQISVRFKEGADAENMWFVIADSLRQAGLDPTTVVRSKHSVDVLAVNVNKSHLVAKIIQARSIDPYQVVTMGDQGAWPGNDSSLLEHRYSLSVDQPSRRLDRGWKLAPHHKRDVDATLWYLERAEIDAASSSFRFKLSA</sequence>
<name>A0A060NNT6_9BURK</name>
<dbReference type="Gene3D" id="3.40.50.10490">
    <property type="entry name" value="Glucose-6-phosphate isomerase like protein, domain 1"/>
    <property type="match status" value="1"/>
</dbReference>
<dbReference type="STRING" id="1458426.SMCB_0802"/>
<dbReference type="RefSeq" id="WP_045535233.1">
    <property type="nucleotide sequence ID" value="NZ_AP014569.1"/>
</dbReference>
<dbReference type="SUPFAM" id="SSF53697">
    <property type="entry name" value="SIS domain"/>
    <property type="match status" value="1"/>
</dbReference>
<dbReference type="Pfam" id="PF05116">
    <property type="entry name" value="S6PP"/>
    <property type="match status" value="1"/>
</dbReference>
<dbReference type="SUPFAM" id="SSF56784">
    <property type="entry name" value="HAD-like"/>
    <property type="match status" value="1"/>
</dbReference>
<evidence type="ECO:0000259" key="1">
    <source>
        <dbReference type="Pfam" id="PF05116"/>
    </source>
</evidence>
<feature type="domain" description="Sucrose phosphatase-like" evidence="1">
    <location>
        <begin position="483"/>
        <end position="593"/>
    </location>
</feature>
<dbReference type="GO" id="GO:0016787">
    <property type="term" value="F:hydrolase activity"/>
    <property type="evidence" value="ECO:0007669"/>
    <property type="project" value="UniProtKB-KW"/>
</dbReference>
<dbReference type="InterPro" id="IPR046348">
    <property type="entry name" value="SIS_dom_sf"/>
</dbReference>
<evidence type="ECO:0000313" key="3">
    <source>
        <dbReference type="Proteomes" id="UP000066014"/>
    </source>
</evidence>
<dbReference type="Proteomes" id="UP000066014">
    <property type="component" value="Chromosome"/>
</dbReference>
<reference evidence="2 3" key="1">
    <citation type="journal article" date="2014" name="Nat. Commun.">
        <title>Physiological and genomic features of highly alkaliphilic hydrogen-utilizing Betaproteobacteria from a continental serpentinizing site.</title>
        <authorList>
            <person name="Suzuki S."/>
            <person name="Kuenen J.G."/>
            <person name="Schipper K."/>
            <person name="van der Velde S."/>
            <person name="Ishii S."/>
            <person name="Wu A."/>
            <person name="Sorokin D.Y."/>
            <person name="Tenney A."/>
            <person name="Meng X.Y."/>
            <person name="Morrill P.L."/>
            <person name="Kamagata Y."/>
            <person name="Muyzer G."/>
            <person name="Nealson K.H."/>
        </authorList>
    </citation>
    <scope>NUCLEOTIDE SEQUENCE [LARGE SCALE GENOMIC DNA]</scope>
    <source>
        <strain evidence="2 3">B1</strain>
    </source>
</reference>
<proteinExistence type="predicted"/>
<dbReference type="EMBL" id="AP014569">
    <property type="protein sequence ID" value="BAO83030.1"/>
    <property type="molecule type" value="Genomic_DNA"/>
</dbReference>
<dbReference type="InterPro" id="IPR036412">
    <property type="entry name" value="HAD-like_sf"/>
</dbReference>
<dbReference type="InterPro" id="IPR023214">
    <property type="entry name" value="HAD_sf"/>
</dbReference>
<dbReference type="KEGG" id="cbab:SMCB_0802"/>
<dbReference type="AlphaFoldDB" id="A0A060NNT6"/>
<evidence type="ECO:0000313" key="2">
    <source>
        <dbReference type="EMBL" id="BAO83030.1"/>
    </source>
</evidence>
<dbReference type="Gene3D" id="3.90.1070.10">
    <property type="match status" value="1"/>
</dbReference>
<dbReference type="GO" id="GO:0097367">
    <property type="term" value="F:carbohydrate derivative binding"/>
    <property type="evidence" value="ECO:0007669"/>
    <property type="project" value="InterPro"/>
</dbReference>
<protein>
    <submittedName>
        <fullName evidence="2">Predicted hydrolase of the HAD superfamily</fullName>
    </submittedName>
</protein>